<name>A0A402BJJ7_9CHLR</name>
<evidence type="ECO:0000313" key="1">
    <source>
        <dbReference type="EMBL" id="GCE31519.1"/>
    </source>
</evidence>
<protein>
    <submittedName>
        <fullName evidence="1">Uncharacterized protein</fullName>
    </submittedName>
</protein>
<dbReference type="OrthoDB" id="149641at2"/>
<dbReference type="AlphaFoldDB" id="A0A402BJJ7"/>
<proteinExistence type="predicted"/>
<dbReference type="Proteomes" id="UP000287171">
    <property type="component" value="Unassembled WGS sequence"/>
</dbReference>
<evidence type="ECO:0000313" key="2">
    <source>
        <dbReference type="Proteomes" id="UP000287171"/>
    </source>
</evidence>
<organism evidence="1 2">
    <name type="scientific">Dictyobacter alpinus</name>
    <dbReference type="NCBI Taxonomy" id="2014873"/>
    <lineage>
        <taxon>Bacteria</taxon>
        <taxon>Bacillati</taxon>
        <taxon>Chloroflexota</taxon>
        <taxon>Ktedonobacteria</taxon>
        <taxon>Ktedonobacterales</taxon>
        <taxon>Dictyobacteraceae</taxon>
        <taxon>Dictyobacter</taxon>
    </lineage>
</organism>
<keyword evidence="2" id="KW-1185">Reference proteome</keyword>
<accession>A0A402BJJ7</accession>
<reference evidence="2" key="1">
    <citation type="submission" date="2018-12" db="EMBL/GenBank/DDBJ databases">
        <title>Tengunoibacter tsumagoiensis gen. nov., sp. nov., Dictyobacter kobayashii sp. nov., D. alpinus sp. nov., and D. joshuensis sp. nov. and description of Dictyobacteraceae fam. nov. within the order Ktedonobacterales isolated from Tengu-no-mugimeshi.</title>
        <authorList>
            <person name="Wang C.M."/>
            <person name="Zheng Y."/>
            <person name="Sakai Y."/>
            <person name="Toyoda A."/>
            <person name="Minakuchi Y."/>
            <person name="Abe K."/>
            <person name="Yokota A."/>
            <person name="Yabe S."/>
        </authorList>
    </citation>
    <scope>NUCLEOTIDE SEQUENCE [LARGE SCALE GENOMIC DNA]</scope>
    <source>
        <strain evidence="2">Uno16</strain>
    </source>
</reference>
<gene>
    <name evidence="1" type="ORF">KDA_70030</name>
</gene>
<comment type="caution">
    <text evidence="1">The sequence shown here is derived from an EMBL/GenBank/DDBJ whole genome shotgun (WGS) entry which is preliminary data.</text>
</comment>
<dbReference type="RefSeq" id="WP_126631477.1">
    <property type="nucleotide sequence ID" value="NZ_BIFT01000002.1"/>
</dbReference>
<sequence length="595" mass="67789">MTDKEKIVHFGPDTFLVNWKFANEHDIPTGDSLPDHVIELLEAYQDEAKKAHESVPTDLECDGRTLYMRSHGSGTFSWLLYTDEITLDMGHGRLQGHVFCQARFSSILLNKIGPEACILAVEEVLAGLLGATFHQQASEIHLCADVVGVDFSQVDPHHDFVSRVVRIRERPTVPEDNELSESLSPGEIEKLETLLQHQREEGIVDPLITSNHRKIATLDFGSHGSQISCQIYNKLAEVKKRKKDWYFPIWLARGWDGTSVVWRIEFRFKRKFLQRFDLNGAYDVIEQFHLLWKYATEQWLRYVDHSQPSTNVSRYPTHAAWSLIQSAYTAGEKLVCDAQTEQALRVDMVTHDKPLPVIEQAQSIMLHDALWHEVEGAQTNIEGLVLTLLAPATFYRWVLLFVLLSTIEKMIYTKMSEDARAITASMQGQPVELLREFASEQIALLSDGQRGELLDGLCPQPFREVRSELIERQKRMAKQKACVAAALGNLRTAVALMPLEELPGHLAHTCRTPGRTYVDLLSSMIWFVGKAYTYDKEKGRFFVEEVNKKRLAFGMLTAVDYEREKRSYGVELAADDWSTIDRELDALRLKSVISA</sequence>
<dbReference type="EMBL" id="BIFT01000002">
    <property type="protein sequence ID" value="GCE31519.1"/>
    <property type="molecule type" value="Genomic_DNA"/>
</dbReference>